<dbReference type="AlphaFoldDB" id="A0A7J2U160"/>
<dbReference type="EMBL" id="DSEU01000018">
    <property type="protein sequence ID" value="HEM66568.1"/>
    <property type="molecule type" value="Genomic_DNA"/>
</dbReference>
<organism evidence="1">
    <name type="scientific">Ignisphaera aggregans</name>
    <dbReference type="NCBI Taxonomy" id="334771"/>
    <lineage>
        <taxon>Archaea</taxon>
        <taxon>Thermoproteota</taxon>
        <taxon>Thermoprotei</taxon>
        <taxon>Desulfurococcales</taxon>
        <taxon>Desulfurococcaceae</taxon>
        <taxon>Ignisphaera</taxon>
    </lineage>
</organism>
<name>A0A7J2U160_9CREN</name>
<reference evidence="1" key="1">
    <citation type="journal article" date="2020" name="mSystems">
        <title>Genome- and Community-Level Interaction Insights into Carbon Utilization and Element Cycling Functions of Hydrothermarchaeota in Hydrothermal Sediment.</title>
        <authorList>
            <person name="Zhou Z."/>
            <person name="Liu Y."/>
            <person name="Xu W."/>
            <person name="Pan J."/>
            <person name="Luo Z.H."/>
            <person name="Li M."/>
        </authorList>
    </citation>
    <scope>NUCLEOTIDE SEQUENCE [LARGE SCALE GENOMIC DNA]</scope>
    <source>
        <strain evidence="1">SpSt-125</strain>
    </source>
</reference>
<sequence>MAGEFWRFREYMEAYKLKEEYERGLKSFVEKEMPEHIFIADKRDVNELREMFSKALGEDIQLFTIESYRLPATGEDATVIGLAFMKSGIRIACNVTLPHTKRRTYISFVKAKEGAHFVNETELEINKSVAMVSCTVSKAPLAL</sequence>
<evidence type="ECO:0000313" key="1">
    <source>
        <dbReference type="EMBL" id="HEM66568.1"/>
    </source>
</evidence>
<protein>
    <submittedName>
        <fullName evidence="1">Uncharacterized protein</fullName>
    </submittedName>
</protein>
<gene>
    <name evidence="1" type="ORF">ENO26_03205</name>
</gene>
<accession>A0A7J2U160</accession>
<comment type="caution">
    <text evidence="1">The sequence shown here is derived from an EMBL/GenBank/DDBJ whole genome shotgun (WGS) entry which is preliminary data.</text>
</comment>
<proteinExistence type="predicted"/>